<dbReference type="RefSeq" id="WP_130992275.1">
    <property type="nucleotide sequence ID" value="NZ_SISK01000020.1"/>
</dbReference>
<keyword evidence="1" id="KW-1133">Transmembrane helix</keyword>
<feature type="transmembrane region" description="Helical" evidence="1">
    <location>
        <begin position="466"/>
        <end position="485"/>
    </location>
</feature>
<feature type="transmembrane region" description="Helical" evidence="1">
    <location>
        <begin position="149"/>
        <end position="168"/>
    </location>
</feature>
<feature type="transmembrane region" description="Helical" evidence="1">
    <location>
        <begin position="402"/>
        <end position="426"/>
    </location>
</feature>
<feature type="transmembrane region" description="Helical" evidence="1">
    <location>
        <begin position="438"/>
        <end position="459"/>
    </location>
</feature>
<feature type="transmembrane region" description="Helical" evidence="1">
    <location>
        <begin position="234"/>
        <end position="255"/>
    </location>
</feature>
<keyword evidence="3" id="KW-1185">Reference proteome</keyword>
<accession>A0A4Q9FUZ8</accession>
<dbReference type="EMBL" id="SISK01000020">
    <property type="protein sequence ID" value="TBN36022.1"/>
    <property type="molecule type" value="Genomic_DNA"/>
</dbReference>
<protein>
    <recommendedName>
        <fullName evidence="4">Glycosyltransferase RgtA/B/C/D-like domain-containing protein</fullName>
    </recommendedName>
</protein>
<evidence type="ECO:0000313" key="2">
    <source>
        <dbReference type="EMBL" id="TBN36022.1"/>
    </source>
</evidence>
<evidence type="ECO:0000313" key="3">
    <source>
        <dbReference type="Proteomes" id="UP000293520"/>
    </source>
</evidence>
<dbReference type="Proteomes" id="UP000293520">
    <property type="component" value="Unassembled WGS sequence"/>
</dbReference>
<evidence type="ECO:0000256" key="1">
    <source>
        <dbReference type="SAM" id="Phobius"/>
    </source>
</evidence>
<feature type="transmembrane region" description="Helical" evidence="1">
    <location>
        <begin position="174"/>
        <end position="189"/>
    </location>
</feature>
<dbReference type="OrthoDB" id="7238679at2"/>
<dbReference type="AlphaFoldDB" id="A0A4Q9FUZ8"/>
<name>A0A4Q9FUZ8_9RHOB</name>
<gene>
    <name evidence="2" type="ORF">EYE42_15780</name>
</gene>
<keyword evidence="1" id="KW-0472">Membrane</keyword>
<feature type="transmembrane region" description="Helical" evidence="1">
    <location>
        <begin position="12"/>
        <end position="36"/>
    </location>
</feature>
<comment type="caution">
    <text evidence="2">The sequence shown here is derived from an EMBL/GenBank/DDBJ whole genome shotgun (WGS) entry which is preliminary data.</text>
</comment>
<proteinExistence type="predicted"/>
<evidence type="ECO:0008006" key="4">
    <source>
        <dbReference type="Google" id="ProtNLM"/>
    </source>
</evidence>
<keyword evidence="1" id="KW-0812">Transmembrane</keyword>
<feature type="transmembrane region" description="Helical" evidence="1">
    <location>
        <begin position="201"/>
        <end position="228"/>
    </location>
</feature>
<sequence length="501" mass="53172">MIVAASSRSASPYLMACLGGLLLLIYVFVNGVPFFYPDAFVYFYYGESAWEKLGSTLPDFWWATAPSGGVSPEAFAPLDELSTGNTASVGTGGKDNWTPRAGRSVYYGLLSALPGIFSPPWNGVILQAYCSALTVAFAWRAAAGAVGAGYLVAMAALGVLSTFGIFASTAMPDVWAAVGILAVAVLVAARDRIGRIDRIVLWGLVLFAALAHSSHLLVLGILGVLFGVLRAAKVAPIAWVTIGKLFAVLVAAVGLEMAAQAAIARAAGNQPLGLPFLTAHLVDGGPGMDFIRDACPDAGFAVCEGADRLPVEWREFLFRFSVPLDYQRRLVDEDASFALATLRHDPLAVIGLALRDAARQTVMIGLVTTPIRSAIGERAAAEQSSAPLAQRVRAGRLYDADWLYRFLSITNMALVLAGLAALGFVATRPDLGTRAGGLRPFLVVSITGLLLNAAVCGVLASPYDRFQARVAWLVPVLAIIALAAYSQDRRLYLRGRETRYS</sequence>
<reference evidence="2 3" key="1">
    <citation type="submission" date="2019-02" db="EMBL/GenBank/DDBJ databases">
        <title>Paracoccus subflavus sp. nov., isolated from marine sediment of the Pacific Ocean.</title>
        <authorList>
            <person name="Zhang G."/>
        </authorList>
    </citation>
    <scope>NUCLEOTIDE SEQUENCE [LARGE SCALE GENOMIC DNA]</scope>
    <source>
        <strain evidence="2 3">GY0581</strain>
    </source>
</reference>
<organism evidence="2 3">
    <name type="scientific">Paracoccus subflavus</name>
    <dbReference type="NCBI Taxonomy" id="2528244"/>
    <lineage>
        <taxon>Bacteria</taxon>
        <taxon>Pseudomonadati</taxon>
        <taxon>Pseudomonadota</taxon>
        <taxon>Alphaproteobacteria</taxon>
        <taxon>Rhodobacterales</taxon>
        <taxon>Paracoccaceae</taxon>
        <taxon>Paracoccus</taxon>
    </lineage>
</organism>